<evidence type="ECO:0000313" key="2">
    <source>
        <dbReference type="EMBL" id="WDZ84088.1"/>
    </source>
</evidence>
<keyword evidence="3" id="KW-1185">Reference proteome</keyword>
<sequence>MATLNLSIGGFAVPPELVEIVERGSWLPPAEQVLREVFMDDPDDPHFYDFATMVRQNELFRAMDSDDYAALVGGNQSDIDPGWCVVIGDLGADMPIALDYRSNPDNPRVIYLGLDGWREVAPSFGALAQLLQL</sequence>
<proteinExistence type="predicted"/>
<dbReference type="RefSeq" id="WP_275030649.1">
    <property type="nucleotide sequence ID" value="NZ_CP118615.1"/>
</dbReference>
<feature type="domain" description="Knr4/Smi1-like" evidence="1">
    <location>
        <begin position="10"/>
        <end position="126"/>
    </location>
</feature>
<evidence type="ECO:0000259" key="1">
    <source>
        <dbReference type="Pfam" id="PF09346"/>
    </source>
</evidence>
<organism evidence="2 3">
    <name type="scientific">Micromonospora cathayae</name>
    <dbReference type="NCBI Taxonomy" id="3028804"/>
    <lineage>
        <taxon>Bacteria</taxon>
        <taxon>Bacillati</taxon>
        <taxon>Actinomycetota</taxon>
        <taxon>Actinomycetes</taxon>
        <taxon>Micromonosporales</taxon>
        <taxon>Micromonosporaceae</taxon>
        <taxon>Micromonospora</taxon>
    </lineage>
</organism>
<evidence type="ECO:0000313" key="3">
    <source>
        <dbReference type="Proteomes" id="UP001219605"/>
    </source>
</evidence>
<name>A0ABY7ZMK2_9ACTN</name>
<protein>
    <submittedName>
        <fullName evidence="2">SMI1/KNR4 family protein</fullName>
    </submittedName>
</protein>
<gene>
    <name evidence="2" type="ORF">PVK37_27090</name>
</gene>
<dbReference type="EMBL" id="CP118615">
    <property type="protein sequence ID" value="WDZ84088.1"/>
    <property type="molecule type" value="Genomic_DNA"/>
</dbReference>
<dbReference type="Pfam" id="PF09346">
    <property type="entry name" value="SMI1_KNR4"/>
    <property type="match status" value="1"/>
</dbReference>
<dbReference type="Proteomes" id="UP001219605">
    <property type="component" value="Chromosome"/>
</dbReference>
<dbReference type="InterPro" id="IPR018958">
    <property type="entry name" value="Knr4/Smi1-like_dom"/>
</dbReference>
<reference evidence="2 3" key="1">
    <citation type="submission" date="2023-02" db="EMBL/GenBank/DDBJ databases">
        <authorList>
            <person name="Mo P."/>
        </authorList>
    </citation>
    <scope>NUCLEOTIDE SEQUENCE [LARGE SCALE GENOMIC DNA]</scope>
    <source>
        <strain evidence="2 3">HUAS 3</strain>
    </source>
</reference>
<accession>A0ABY7ZMK2</accession>